<sequence length="130" mass="14628">MTGSFRVQLINMGTRAAAYQAKLRSLYDYHLRLLHNIIPLPSGVDIANTIKYFSQTLLITPSPLRSAWLIDGSCENVERTPLEMCQSTTLEISSTSQFSSLSQSSPFLFGLKRVKRKKKRKGLCMVNAFP</sequence>
<protein>
    <submittedName>
        <fullName evidence="1">Uncharacterized protein</fullName>
    </submittedName>
</protein>
<dbReference type="EMBL" id="AJWK01011497">
    <property type="status" value="NOT_ANNOTATED_CDS"/>
    <property type="molecule type" value="Genomic_DNA"/>
</dbReference>
<dbReference type="Proteomes" id="UP000092461">
    <property type="component" value="Unassembled WGS sequence"/>
</dbReference>
<name>A0A1B0CGN5_LUTLO</name>
<accession>A0A1B0CGN5</accession>
<evidence type="ECO:0000313" key="2">
    <source>
        <dbReference type="Proteomes" id="UP000092461"/>
    </source>
</evidence>
<organism evidence="1 2">
    <name type="scientific">Lutzomyia longipalpis</name>
    <name type="common">Sand fly</name>
    <dbReference type="NCBI Taxonomy" id="7200"/>
    <lineage>
        <taxon>Eukaryota</taxon>
        <taxon>Metazoa</taxon>
        <taxon>Ecdysozoa</taxon>
        <taxon>Arthropoda</taxon>
        <taxon>Hexapoda</taxon>
        <taxon>Insecta</taxon>
        <taxon>Pterygota</taxon>
        <taxon>Neoptera</taxon>
        <taxon>Endopterygota</taxon>
        <taxon>Diptera</taxon>
        <taxon>Nematocera</taxon>
        <taxon>Psychodoidea</taxon>
        <taxon>Psychodidae</taxon>
        <taxon>Lutzomyia</taxon>
        <taxon>Lutzomyia</taxon>
    </lineage>
</organism>
<dbReference type="EnsemblMetazoa" id="LLOJ003598-RA">
    <property type="protein sequence ID" value="LLOJ003598-PA"/>
    <property type="gene ID" value="LLOJ003598"/>
</dbReference>
<dbReference type="AlphaFoldDB" id="A0A1B0CGN5"/>
<evidence type="ECO:0000313" key="1">
    <source>
        <dbReference type="EnsemblMetazoa" id="LLOJ003598-PA"/>
    </source>
</evidence>
<dbReference type="VEuPathDB" id="VectorBase:LLOJ003598"/>
<keyword evidence="2" id="KW-1185">Reference proteome</keyword>
<reference evidence="1" key="1">
    <citation type="submission" date="2020-05" db="UniProtKB">
        <authorList>
            <consortium name="EnsemblMetazoa"/>
        </authorList>
    </citation>
    <scope>IDENTIFICATION</scope>
    <source>
        <strain evidence="1">Jacobina</strain>
    </source>
</reference>
<dbReference type="EMBL" id="AJWK01011498">
    <property type="status" value="NOT_ANNOTATED_CDS"/>
    <property type="molecule type" value="Genomic_DNA"/>
</dbReference>
<dbReference type="PANTHER" id="PTHR21696">
    <property type="entry name" value="PROTEIN UNC-79 HOMOLOG"/>
    <property type="match status" value="1"/>
</dbReference>
<proteinExistence type="predicted"/>
<dbReference type="VEuPathDB" id="VectorBase:LLONM1_001666"/>
<dbReference type="InterPro" id="IPR024855">
    <property type="entry name" value="UNC79"/>
</dbReference>
<dbReference type="PANTHER" id="PTHR21696:SF2">
    <property type="entry name" value="PROTEIN UNC-79 HOMOLOG"/>
    <property type="match status" value="1"/>
</dbReference>